<dbReference type="SMART" id="SM01368">
    <property type="entry name" value="RB_A"/>
    <property type="match status" value="1"/>
</dbReference>
<dbReference type="InterPro" id="IPR028309">
    <property type="entry name" value="RB_fam"/>
</dbReference>
<dbReference type="SUPFAM" id="SSF47954">
    <property type="entry name" value="Cyclin-like"/>
    <property type="match status" value="2"/>
</dbReference>
<reference evidence="10" key="1">
    <citation type="submission" date="2021-09" db="EMBL/GenBank/DDBJ databases">
        <authorList>
            <consortium name="AG Swart"/>
            <person name="Singh M."/>
            <person name="Singh A."/>
            <person name="Seah K."/>
            <person name="Emmerich C."/>
        </authorList>
    </citation>
    <scope>NUCLEOTIDE SEQUENCE</scope>
    <source>
        <strain evidence="10">ATCC30299</strain>
    </source>
</reference>
<name>A0AAU9J3C2_9CILI</name>
<keyword evidence="11" id="KW-1185">Reference proteome</keyword>
<evidence type="ECO:0000259" key="8">
    <source>
        <dbReference type="SMART" id="SM01367"/>
    </source>
</evidence>
<evidence type="ECO:0000256" key="2">
    <source>
        <dbReference type="ARBA" id="ARBA00009475"/>
    </source>
</evidence>
<dbReference type="CDD" id="cd20548">
    <property type="entry name" value="CYCLIN_RB-like"/>
    <property type="match status" value="1"/>
</dbReference>
<dbReference type="Pfam" id="PF01858">
    <property type="entry name" value="RB_A"/>
    <property type="match status" value="1"/>
</dbReference>
<keyword evidence="7" id="KW-0131">Cell cycle</keyword>
<evidence type="ECO:0000256" key="3">
    <source>
        <dbReference type="ARBA" id="ARBA00022491"/>
    </source>
</evidence>
<keyword evidence="3" id="KW-0678">Repressor</keyword>
<dbReference type="InterPro" id="IPR002720">
    <property type="entry name" value="RB_A"/>
</dbReference>
<feature type="domain" description="Retinoblastoma-associated protein N-terminal" evidence="8">
    <location>
        <begin position="75"/>
        <end position="194"/>
    </location>
</feature>
<comment type="subcellular location">
    <subcellularLocation>
        <location evidence="1">Nucleus</location>
    </subcellularLocation>
</comment>
<evidence type="ECO:0000256" key="7">
    <source>
        <dbReference type="ARBA" id="ARBA00023306"/>
    </source>
</evidence>
<dbReference type="Gene3D" id="1.10.472.10">
    <property type="entry name" value="Cyclin-like"/>
    <property type="match status" value="2"/>
</dbReference>
<evidence type="ECO:0000313" key="11">
    <source>
        <dbReference type="Proteomes" id="UP001162131"/>
    </source>
</evidence>
<dbReference type="InterPro" id="IPR024599">
    <property type="entry name" value="RB_N"/>
</dbReference>
<dbReference type="GO" id="GO:2000134">
    <property type="term" value="P:negative regulation of G1/S transition of mitotic cell cycle"/>
    <property type="evidence" value="ECO:0007669"/>
    <property type="project" value="TreeGrafter"/>
</dbReference>
<evidence type="ECO:0000313" key="10">
    <source>
        <dbReference type="EMBL" id="CAG9320736.1"/>
    </source>
</evidence>
<evidence type="ECO:0000256" key="5">
    <source>
        <dbReference type="ARBA" id="ARBA00023163"/>
    </source>
</evidence>
<evidence type="ECO:0000256" key="6">
    <source>
        <dbReference type="ARBA" id="ARBA00023242"/>
    </source>
</evidence>
<keyword evidence="4" id="KW-0805">Transcription regulation</keyword>
<organism evidence="10 11">
    <name type="scientific">Blepharisma stoltei</name>
    <dbReference type="NCBI Taxonomy" id="1481888"/>
    <lineage>
        <taxon>Eukaryota</taxon>
        <taxon>Sar</taxon>
        <taxon>Alveolata</taxon>
        <taxon>Ciliophora</taxon>
        <taxon>Postciliodesmatophora</taxon>
        <taxon>Heterotrichea</taxon>
        <taxon>Heterotrichida</taxon>
        <taxon>Blepharismidae</taxon>
        <taxon>Blepharisma</taxon>
    </lineage>
</organism>
<dbReference type="GO" id="GO:0005634">
    <property type="term" value="C:nucleus"/>
    <property type="evidence" value="ECO:0007669"/>
    <property type="project" value="UniProtKB-SubCell"/>
</dbReference>
<keyword evidence="6" id="KW-0539">Nucleus</keyword>
<dbReference type="AlphaFoldDB" id="A0AAU9J3C2"/>
<dbReference type="GO" id="GO:0030154">
    <property type="term" value="P:cell differentiation"/>
    <property type="evidence" value="ECO:0007669"/>
    <property type="project" value="TreeGrafter"/>
</dbReference>
<feature type="domain" description="Retinoblastoma-associated protein A-box" evidence="9">
    <location>
        <begin position="358"/>
        <end position="568"/>
    </location>
</feature>
<comment type="caution">
    <text evidence="10">The sequence shown here is derived from an EMBL/GenBank/DDBJ whole genome shotgun (WGS) entry which is preliminary data.</text>
</comment>
<evidence type="ECO:0000259" key="9">
    <source>
        <dbReference type="SMART" id="SM01368"/>
    </source>
</evidence>
<dbReference type="GO" id="GO:0000977">
    <property type="term" value="F:RNA polymerase II transcription regulatory region sequence-specific DNA binding"/>
    <property type="evidence" value="ECO:0007669"/>
    <property type="project" value="TreeGrafter"/>
</dbReference>
<dbReference type="GO" id="GO:0006357">
    <property type="term" value="P:regulation of transcription by RNA polymerase II"/>
    <property type="evidence" value="ECO:0007669"/>
    <property type="project" value="InterPro"/>
</dbReference>
<dbReference type="GO" id="GO:0005667">
    <property type="term" value="C:transcription regulator complex"/>
    <property type="evidence" value="ECO:0007669"/>
    <property type="project" value="TreeGrafter"/>
</dbReference>
<dbReference type="Pfam" id="PF11934">
    <property type="entry name" value="DUF3452"/>
    <property type="match status" value="1"/>
</dbReference>
<dbReference type="InterPro" id="IPR002719">
    <property type="entry name" value="RB_B"/>
</dbReference>
<sequence>MSNKVTSEKLPITLLEQISSQIGLDSKRKSLAENYLSDFIDHDETWTDNKSESAVKCAILAASKSTYINSSSESSIQLAPVSLNALLSGSLASDIQTFVIRLKEFIKAVNLDDQPRSEIHRIISNFAFSLTLFNKFKEIWNALQISGPDDIVEQIKDMTWIIYILSKINLLQRRTEIIECACMMLGTLQFMLMNLSSEISTKAPISDQDACLKYLCGLLRAQPEQVNVSASHVMLMIEKFKEHQVIRGNQQNSRNIEGIFSSSHIQFNLQSLNLYYIQKLLPDDFDERSFLSKPESLAAKALSDYSIINNGNQRFVNQRVIEFEDNDQISINLKLQDILRLNNPVNSPRGSLLYPLSTPMTSAIELETWLNSHTDELNSELPHEIKSKLGTETSNMVKNLLEEFKINLEDLLERYGLGRSDTSAFIARHFNESTKAERKQTNLRVEMTLKLFYKALGELMKIEERQLELRSESRDNYTNVLRNESFYRALLSCCLQTILFVYNTLTVDFEEVLALCKITAFDFWKLMKNFIDFDPKIPTSIRHYFKVLEMKIISFHAWRENSPIHGLIKQHLDSKESTNHPAVLIFYRRFLVYCVNRVVDLSNLFGLQDQIKEEIWTVLKSVIIEAIEMLVDRQIDQIISCTIYGVCKAKSLNITFNTLISKYMEFYNDSGTIFRQVRLSGTHNFGDIIKFYNEVYLRHMKTHLRSISRPLATINIPQNQPISLFSQNIQNVPSSLTSYYHQSPSRNLSINQSPLVSPFATPSSRRLYAFGESPASTLNNINYMMKKTDKQLNFDEDEIIPDIPTKRPRHVSEIFEDPEEISMNLPDEFPGFKDK</sequence>
<dbReference type="SMART" id="SM01367">
    <property type="entry name" value="DUF3452"/>
    <property type="match status" value="1"/>
</dbReference>
<dbReference type="EMBL" id="CAJZBQ010000027">
    <property type="protein sequence ID" value="CAG9320736.1"/>
    <property type="molecule type" value="Genomic_DNA"/>
</dbReference>
<comment type="similarity">
    <text evidence="2">Belongs to the retinoblastoma protein (RB) family.</text>
</comment>
<proteinExistence type="inferred from homology"/>
<dbReference type="PANTHER" id="PTHR13742">
    <property type="entry name" value="RETINOBLASTOMA-ASSOCIATED PROTEIN RB -RELATED"/>
    <property type="match status" value="1"/>
</dbReference>
<dbReference type="PANTHER" id="PTHR13742:SF17">
    <property type="entry name" value="RE32990P-RELATED"/>
    <property type="match status" value="1"/>
</dbReference>
<gene>
    <name evidence="10" type="ORF">BSTOLATCC_MIC27316</name>
</gene>
<keyword evidence="5" id="KW-0804">Transcription</keyword>
<dbReference type="InterPro" id="IPR036915">
    <property type="entry name" value="Cyclin-like_sf"/>
</dbReference>
<dbReference type="GO" id="GO:0000785">
    <property type="term" value="C:chromatin"/>
    <property type="evidence" value="ECO:0007669"/>
    <property type="project" value="TreeGrafter"/>
</dbReference>
<evidence type="ECO:0000256" key="1">
    <source>
        <dbReference type="ARBA" id="ARBA00004123"/>
    </source>
</evidence>
<dbReference type="Pfam" id="PF01857">
    <property type="entry name" value="RB_B"/>
    <property type="match status" value="1"/>
</dbReference>
<protein>
    <submittedName>
        <fullName evidence="10">Uncharacterized protein</fullName>
    </submittedName>
</protein>
<dbReference type="Proteomes" id="UP001162131">
    <property type="component" value="Unassembled WGS sequence"/>
</dbReference>
<evidence type="ECO:0000256" key="4">
    <source>
        <dbReference type="ARBA" id="ARBA00023015"/>
    </source>
</evidence>
<accession>A0AAU9J3C2</accession>